<dbReference type="EMBL" id="CP113797">
    <property type="protein sequence ID" value="WAL62136.1"/>
    <property type="molecule type" value="Genomic_DNA"/>
</dbReference>
<dbReference type="RefSeq" id="WP_268612255.1">
    <property type="nucleotide sequence ID" value="NZ_CP113797.1"/>
</dbReference>
<dbReference type="Gene3D" id="3.40.50.1820">
    <property type="entry name" value="alpha/beta hydrolase"/>
    <property type="match status" value="1"/>
</dbReference>
<keyword evidence="1" id="KW-0472">Membrane</keyword>
<dbReference type="CDD" id="cd00519">
    <property type="entry name" value="Lipase_3"/>
    <property type="match status" value="1"/>
</dbReference>
<dbReference type="InterPro" id="IPR002921">
    <property type="entry name" value="Fungal_lipase-type"/>
</dbReference>
<dbReference type="Proteomes" id="UP001163152">
    <property type="component" value="Chromosome"/>
</dbReference>
<keyword evidence="1" id="KW-1133">Transmembrane helix</keyword>
<dbReference type="SUPFAM" id="SSF53474">
    <property type="entry name" value="alpha/beta-Hydrolases"/>
    <property type="match status" value="1"/>
</dbReference>
<name>A0A9E8ZG12_9CYAN</name>
<accession>A0A9E8ZG12</accession>
<organism evidence="3 4">
    <name type="scientific">Thermocoleostomius sinensis A174</name>
    <dbReference type="NCBI Taxonomy" id="2016057"/>
    <lineage>
        <taxon>Bacteria</taxon>
        <taxon>Bacillati</taxon>
        <taxon>Cyanobacteriota</taxon>
        <taxon>Cyanophyceae</taxon>
        <taxon>Oculatellales</taxon>
        <taxon>Oculatellaceae</taxon>
        <taxon>Thermocoleostomius</taxon>
    </lineage>
</organism>
<proteinExistence type="predicted"/>
<dbReference type="InterPro" id="IPR029058">
    <property type="entry name" value="AB_hydrolase_fold"/>
</dbReference>
<feature type="transmembrane region" description="Helical" evidence="1">
    <location>
        <begin position="56"/>
        <end position="81"/>
    </location>
</feature>
<evidence type="ECO:0000259" key="2">
    <source>
        <dbReference type="Pfam" id="PF01764"/>
    </source>
</evidence>
<dbReference type="PANTHER" id="PTHR45856:SF24">
    <property type="entry name" value="FUNGAL LIPASE-LIKE DOMAIN-CONTAINING PROTEIN"/>
    <property type="match status" value="1"/>
</dbReference>
<evidence type="ECO:0000256" key="1">
    <source>
        <dbReference type="SAM" id="Phobius"/>
    </source>
</evidence>
<protein>
    <submittedName>
        <fullName evidence="3">Lipase family protein</fullName>
    </submittedName>
</protein>
<dbReference type="AlphaFoldDB" id="A0A9E8ZG12"/>
<evidence type="ECO:0000313" key="4">
    <source>
        <dbReference type="Proteomes" id="UP001163152"/>
    </source>
</evidence>
<dbReference type="GO" id="GO:0006629">
    <property type="term" value="P:lipid metabolic process"/>
    <property type="evidence" value="ECO:0007669"/>
    <property type="project" value="InterPro"/>
</dbReference>
<reference evidence="3" key="1">
    <citation type="submission" date="2022-12" db="EMBL/GenBank/DDBJ databases">
        <title>Polyphasic identification of a Novel Hot-Spring Cyanobacterium Ocullathermofonsia sinensis gen nov. sp. nov. and Genomic Insights on its Adaptations to the Thermal Habitat.</title>
        <authorList>
            <person name="Daroch M."/>
            <person name="Tang J."/>
            <person name="Jiang Y."/>
        </authorList>
    </citation>
    <scope>NUCLEOTIDE SEQUENCE</scope>
    <source>
        <strain evidence="3">PKUAC-SCTA174</strain>
    </source>
</reference>
<dbReference type="Pfam" id="PF01764">
    <property type="entry name" value="Lipase_3"/>
    <property type="match status" value="1"/>
</dbReference>
<keyword evidence="4" id="KW-1185">Reference proteome</keyword>
<evidence type="ECO:0000313" key="3">
    <source>
        <dbReference type="EMBL" id="WAL62136.1"/>
    </source>
</evidence>
<dbReference type="InterPro" id="IPR051218">
    <property type="entry name" value="Sec_MonoDiacylglyc_Lipase"/>
</dbReference>
<keyword evidence="1" id="KW-0812">Transmembrane</keyword>
<dbReference type="PANTHER" id="PTHR45856">
    <property type="entry name" value="ALPHA/BETA-HYDROLASES SUPERFAMILY PROTEIN"/>
    <property type="match status" value="1"/>
</dbReference>
<gene>
    <name evidence="3" type="ORF">OXH18_09165</name>
</gene>
<sequence length="588" mass="67967">MKFFTVVWVSLVVTSSIELISPILPTPAAIAPVPPAFSGDASHQTRLLWHVDSRWSLNWILNGSLMGALIVTAVALAIGVYQYSQNQKWHRIEFLRKTVKEFEQEPNIWRALKILDFEEYRDYEVILGNKQVVFQVTNELLCAALASHKERIIRKQEIDALKATGCLTEEELERYQIETTLRDWFNQLLNGLEHFGYFVESGLFTVNEIRPWMIYWIRLIADRHYKRPGASKFYDQLYNYIHEYGFAGVIQLFERFGYRILPTPYQEDDFKKLDDAFQKRQAAHSMHLSFGAIVGMYPCSRSIDRHLIQMALSLAKAAYLIYQDETYVDEITHQRWRIGTDSSQYFDEAKRDTQAFLFRTDSCIVLAFRGSQERKDWHTNFKFKLKNFACHQSMEPLDEDTTPPIGMVHSGFQAAWNTIETPIIQQIRLWNADRSAPLPLFITGHSLGGALATVAAASLVKRKHLNIQGVYTFGQPRVGDLVFVFDVGQALKGKVFRFVNNNDIVPHVPLPYSFWNPLRIYAHLGQLLYFNTRGQLILQPNAIVWLVDRAIGLLRDVLEPGFDMVNDHRLEFYITNLEKALAATQEQE</sequence>
<feature type="domain" description="Fungal lipase-type" evidence="2">
    <location>
        <begin position="365"/>
        <end position="510"/>
    </location>
</feature>
<dbReference type="KEGG" id="tsin:OXH18_09165"/>